<keyword evidence="3" id="KW-1185">Reference proteome</keyword>
<proteinExistence type="predicted"/>
<protein>
    <submittedName>
        <fullName evidence="2">GNAT family N-acetyltransferase</fullName>
    </submittedName>
</protein>
<dbReference type="InterPro" id="IPR016181">
    <property type="entry name" value="Acyl_CoA_acyltransferase"/>
</dbReference>
<evidence type="ECO:0000259" key="1">
    <source>
        <dbReference type="PROSITE" id="PS51186"/>
    </source>
</evidence>
<dbReference type="SUPFAM" id="SSF55729">
    <property type="entry name" value="Acyl-CoA N-acyltransferases (Nat)"/>
    <property type="match status" value="1"/>
</dbReference>
<dbReference type="PROSITE" id="PS51186">
    <property type="entry name" value="GNAT"/>
    <property type="match status" value="1"/>
</dbReference>
<organism evidence="2 3">
    <name type="scientific">Dactylosporangium vinaceum</name>
    <dbReference type="NCBI Taxonomy" id="53362"/>
    <lineage>
        <taxon>Bacteria</taxon>
        <taxon>Bacillati</taxon>
        <taxon>Actinomycetota</taxon>
        <taxon>Actinomycetes</taxon>
        <taxon>Micromonosporales</taxon>
        <taxon>Micromonosporaceae</taxon>
        <taxon>Dactylosporangium</taxon>
    </lineage>
</organism>
<sequence>MTDLAQLFIRWQHGWSVARGLPAAQDVDGGLRVHCAQPGRAVEYFAPGADADPGLLARLAARVRQESVVTWLTTPTVRPGPTAGALERAGLVLVQRAEQLMVTDLATHPDRPPAGSYSLDVRVEGTAVTALVRHDSGERAAGGVMGVTGTDAVADRILTEPGHRRRGLAGTVMAALARTAVDLGARHGVLIASADGQRLYPTLGWRPVADVVIAANRRS</sequence>
<evidence type="ECO:0000313" key="3">
    <source>
        <dbReference type="Proteomes" id="UP001589608"/>
    </source>
</evidence>
<reference evidence="2 3" key="1">
    <citation type="submission" date="2024-09" db="EMBL/GenBank/DDBJ databases">
        <authorList>
            <person name="Sun Q."/>
            <person name="Mori K."/>
        </authorList>
    </citation>
    <scope>NUCLEOTIDE SEQUENCE [LARGE SCALE GENOMIC DNA]</scope>
    <source>
        <strain evidence="2 3">JCM 3307</strain>
    </source>
</reference>
<dbReference type="Pfam" id="PF00583">
    <property type="entry name" value="Acetyltransf_1"/>
    <property type="match status" value="1"/>
</dbReference>
<comment type="caution">
    <text evidence="2">The sequence shown here is derived from an EMBL/GenBank/DDBJ whole genome shotgun (WGS) entry which is preliminary data.</text>
</comment>
<dbReference type="EMBL" id="JBHMCA010000043">
    <property type="protein sequence ID" value="MFB9445981.1"/>
    <property type="molecule type" value="Genomic_DNA"/>
</dbReference>
<dbReference type="Gene3D" id="3.40.630.30">
    <property type="match status" value="1"/>
</dbReference>
<evidence type="ECO:0000313" key="2">
    <source>
        <dbReference type="EMBL" id="MFB9445981.1"/>
    </source>
</evidence>
<dbReference type="Proteomes" id="UP001589608">
    <property type="component" value="Unassembled WGS sequence"/>
</dbReference>
<name>A0ABV5MAV9_9ACTN</name>
<dbReference type="InterPro" id="IPR000182">
    <property type="entry name" value="GNAT_dom"/>
</dbReference>
<feature type="domain" description="N-acetyltransferase" evidence="1">
    <location>
        <begin position="89"/>
        <end position="219"/>
    </location>
</feature>
<gene>
    <name evidence="2" type="ORF">ACFFTR_23110</name>
</gene>
<dbReference type="RefSeq" id="WP_223092965.1">
    <property type="nucleotide sequence ID" value="NZ_CP061913.1"/>
</dbReference>
<accession>A0ABV5MAV9</accession>